<evidence type="ECO:0000256" key="7">
    <source>
        <dbReference type="ARBA" id="ARBA00022989"/>
    </source>
</evidence>
<evidence type="ECO:0000313" key="10">
    <source>
        <dbReference type="EMBL" id="AHZ11226.1"/>
    </source>
</evidence>
<dbReference type="RefSeq" id="YP_009033843.1">
    <property type="nucleotide sequence ID" value="NC_024169.1"/>
</dbReference>
<name>A0A024B4V3_9VIRI</name>
<dbReference type="AlphaFoldDB" id="A0A024B4V3"/>
<dbReference type="HAMAP" id="MF_00437">
    <property type="entry name" value="Ycf4"/>
    <property type="match status" value="1"/>
</dbReference>
<keyword evidence="8 9" id="KW-0472">Membrane</keyword>
<proteinExistence type="inferred from homology"/>
<dbReference type="GO" id="GO:0009535">
    <property type="term" value="C:chloroplast thylakoid membrane"/>
    <property type="evidence" value="ECO:0007669"/>
    <property type="project" value="UniProtKB-SubCell"/>
</dbReference>
<dbReference type="Pfam" id="PF02392">
    <property type="entry name" value="Ycf4"/>
    <property type="match status" value="1"/>
</dbReference>
<evidence type="ECO:0000256" key="4">
    <source>
        <dbReference type="ARBA" id="ARBA00015395"/>
    </source>
</evidence>
<feature type="transmembrane region" description="Helical" evidence="9">
    <location>
        <begin position="21"/>
        <end position="43"/>
    </location>
</feature>
<keyword evidence="7 9" id="KW-1133">Transmembrane helix</keyword>
<comment type="similarity">
    <text evidence="3 9">Belongs to the Ycf4 family.</text>
</comment>
<feature type="transmembrane region" description="Helical" evidence="9">
    <location>
        <begin position="63"/>
        <end position="88"/>
    </location>
</feature>
<evidence type="ECO:0000256" key="5">
    <source>
        <dbReference type="ARBA" id="ARBA00022531"/>
    </source>
</evidence>
<geneLocation type="chloroplast" evidence="10"/>
<comment type="function">
    <text evidence="1 9">Seems to be required for the assembly of the photosystem I complex.</text>
</comment>
<evidence type="ECO:0000256" key="2">
    <source>
        <dbReference type="ARBA" id="ARBA00004141"/>
    </source>
</evidence>
<keyword evidence="9" id="KW-0793">Thylakoid</keyword>
<keyword evidence="5 9" id="KW-0602">Photosynthesis</keyword>
<keyword evidence="10" id="KW-0934">Plastid</keyword>
<evidence type="ECO:0000256" key="6">
    <source>
        <dbReference type="ARBA" id="ARBA00022692"/>
    </source>
</evidence>
<evidence type="ECO:0000256" key="8">
    <source>
        <dbReference type="ARBA" id="ARBA00023136"/>
    </source>
</evidence>
<accession>A0A024B4V3</accession>
<keyword evidence="10" id="KW-0150">Chloroplast</keyword>
<dbReference type="GeneID" id="19524118"/>
<dbReference type="InterPro" id="IPR003359">
    <property type="entry name" value="PSI_Ycf4_assembly"/>
</dbReference>
<protein>
    <recommendedName>
        <fullName evidence="4 9">Photosystem I assembly protein Ycf4</fullName>
    </recommendedName>
</protein>
<evidence type="ECO:0000256" key="3">
    <source>
        <dbReference type="ARBA" id="ARBA00008198"/>
    </source>
</evidence>
<dbReference type="EMBL" id="KJ461682">
    <property type="protein sequence ID" value="AHZ11226.1"/>
    <property type="molecule type" value="Genomic_DNA"/>
</dbReference>
<gene>
    <name evidence="9 10" type="primary">ycf4</name>
</gene>
<keyword evidence="6 9" id="KW-0812">Transmembrane</keyword>
<reference evidence="10" key="1">
    <citation type="journal article" date="2014" name="Genome Biol. Evol.">
        <title>Analyses of charophyte chloroplast genomes help characterize the ancestral chloroplast genome of land plants.</title>
        <authorList>
            <person name="Civan P."/>
            <person name="Foster P.G."/>
            <person name="Embley M.T."/>
            <person name="Seneca A."/>
            <person name="Cox C.J."/>
        </authorList>
    </citation>
    <scope>NUCLEOTIDE SEQUENCE</scope>
</reference>
<evidence type="ECO:0000256" key="9">
    <source>
        <dbReference type="HAMAP-Rule" id="MF_00437"/>
    </source>
</evidence>
<organism evidence="10">
    <name type="scientific">Mesotaenium endlicherianum</name>
    <dbReference type="NCBI Taxonomy" id="184485"/>
    <lineage>
        <taxon>Eukaryota</taxon>
        <taxon>Viridiplantae</taxon>
        <taxon>Streptophyta</taxon>
        <taxon>Zygnematophyceae</taxon>
        <taxon>Zygnematophycidae</taxon>
        <taxon>Zygnematales</taxon>
        <taxon>Mesotaeniaceae</taxon>
        <taxon>Mesotaenium</taxon>
    </lineage>
</organism>
<sequence>MDEEFEALWIKPVIGSNKLSNWLWAIFLFAGSVGFLLAGLSSYARKDLLPVLSSEGIQFAPQGLVMCFYGIGGCSLSLYLSSMIFWAIGSGYNEFDRREGVISLFRWGFPGKNRRIRIRFLVEDIQAVRLKVEEGWNSGRKLSVKMTDEQEIALMPLADSLSLREAEEQAAQLAKFLRVPMIT</sequence>
<comment type="subcellular location">
    <subcellularLocation>
        <location evidence="2">Membrane</location>
        <topology evidence="2">Multi-pass membrane protein</topology>
    </subcellularLocation>
    <subcellularLocation>
        <location evidence="9">Plastid</location>
        <location evidence="9">Chloroplast thylakoid membrane</location>
        <topology evidence="9">Multi-pass membrane protein</topology>
    </subcellularLocation>
</comment>
<dbReference type="GO" id="GO:0009522">
    <property type="term" value="C:photosystem I"/>
    <property type="evidence" value="ECO:0007669"/>
    <property type="project" value="InterPro"/>
</dbReference>
<dbReference type="GO" id="GO:0015979">
    <property type="term" value="P:photosynthesis"/>
    <property type="evidence" value="ECO:0007669"/>
    <property type="project" value="UniProtKB-UniRule"/>
</dbReference>
<evidence type="ECO:0000256" key="1">
    <source>
        <dbReference type="ARBA" id="ARBA00002862"/>
    </source>
</evidence>